<dbReference type="InParanoid" id="A0A2H3D953"/>
<evidence type="ECO:0000313" key="2">
    <source>
        <dbReference type="Proteomes" id="UP000217790"/>
    </source>
</evidence>
<dbReference type="Proteomes" id="UP000217790">
    <property type="component" value="Unassembled WGS sequence"/>
</dbReference>
<accession>A0A2H3D953</accession>
<proteinExistence type="predicted"/>
<protein>
    <recommendedName>
        <fullName evidence="3">Nas2 N-terminal domain-containing protein</fullName>
    </recommendedName>
</protein>
<keyword evidence="2" id="KW-1185">Reference proteome</keyword>
<reference evidence="2" key="1">
    <citation type="journal article" date="2017" name="Nat. Ecol. Evol.">
        <title>Genome expansion and lineage-specific genetic innovations in the forest pathogenic fungi Armillaria.</title>
        <authorList>
            <person name="Sipos G."/>
            <person name="Prasanna A.N."/>
            <person name="Walter M.C."/>
            <person name="O'Connor E."/>
            <person name="Balint B."/>
            <person name="Krizsan K."/>
            <person name="Kiss B."/>
            <person name="Hess J."/>
            <person name="Varga T."/>
            <person name="Slot J."/>
            <person name="Riley R."/>
            <person name="Boka B."/>
            <person name="Rigling D."/>
            <person name="Barry K."/>
            <person name="Lee J."/>
            <person name="Mihaltcheva S."/>
            <person name="LaButti K."/>
            <person name="Lipzen A."/>
            <person name="Waldron R."/>
            <person name="Moloney N.M."/>
            <person name="Sperisen C."/>
            <person name="Kredics L."/>
            <person name="Vagvoelgyi C."/>
            <person name="Patrignani A."/>
            <person name="Fitzpatrick D."/>
            <person name="Nagy I."/>
            <person name="Doyle S."/>
            <person name="Anderson J.B."/>
            <person name="Grigoriev I.V."/>
            <person name="Gueldener U."/>
            <person name="Muensterkoetter M."/>
            <person name="Nagy L.G."/>
        </authorList>
    </citation>
    <scope>NUCLEOTIDE SEQUENCE [LARGE SCALE GENOMIC DNA]</scope>
    <source>
        <strain evidence="2">Ar21-2</strain>
    </source>
</reference>
<organism evidence="1 2">
    <name type="scientific">Armillaria gallica</name>
    <name type="common">Bulbous honey fungus</name>
    <name type="synonym">Armillaria bulbosa</name>
    <dbReference type="NCBI Taxonomy" id="47427"/>
    <lineage>
        <taxon>Eukaryota</taxon>
        <taxon>Fungi</taxon>
        <taxon>Dikarya</taxon>
        <taxon>Basidiomycota</taxon>
        <taxon>Agaricomycotina</taxon>
        <taxon>Agaricomycetes</taxon>
        <taxon>Agaricomycetidae</taxon>
        <taxon>Agaricales</taxon>
        <taxon>Marasmiineae</taxon>
        <taxon>Physalacriaceae</taxon>
        <taxon>Armillaria</taxon>
    </lineage>
</organism>
<sequence>MSSNVKNLEAIRPVDPVTSVSVPAFELNATHHDRVQAEMKVIKSKIIPLELLEKKLAIQYGTAQDFDSVEIFGRTKRLAIANRDHRFVQDLQNLGRLNDLRLQLTELRHSHTVSPPTNG</sequence>
<evidence type="ECO:0000313" key="1">
    <source>
        <dbReference type="EMBL" id="PBK91749.1"/>
    </source>
</evidence>
<evidence type="ECO:0008006" key="3">
    <source>
        <dbReference type="Google" id="ProtNLM"/>
    </source>
</evidence>
<dbReference type="EMBL" id="KZ293660">
    <property type="protein sequence ID" value="PBK91749.1"/>
    <property type="molecule type" value="Genomic_DNA"/>
</dbReference>
<name>A0A2H3D953_ARMGA</name>
<gene>
    <name evidence="1" type="ORF">ARMGADRAFT_1013543</name>
</gene>
<dbReference type="AlphaFoldDB" id="A0A2H3D953"/>